<evidence type="ECO:0000256" key="2">
    <source>
        <dbReference type="ARBA" id="ARBA00005751"/>
    </source>
</evidence>
<accession>A0AAT9FRW2</accession>
<evidence type="ECO:0000256" key="10">
    <source>
        <dbReference type="HAMAP-Rule" id="MF_01465"/>
    </source>
</evidence>
<dbReference type="FunFam" id="1.10.3370.10:FF:000001">
    <property type="entry name" value="Preprotein translocase subunit SecY"/>
    <property type="match status" value="1"/>
</dbReference>
<evidence type="ECO:0000256" key="4">
    <source>
        <dbReference type="ARBA" id="ARBA00022692"/>
    </source>
</evidence>
<keyword evidence="5 10" id="KW-0653">Protein transport</keyword>
<feature type="transmembrane region" description="Helical" evidence="10">
    <location>
        <begin position="18"/>
        <end position="39"/>
    </location>
</feature>
<evidence type="ECO:0000256" key="8">
    <source>
        <dbReference type="ARBA" id="ARBA00023136"/>
    </source>
</evidence>
<comment type="function">
    <text evidence="10 11">The central subunit of the protein translocation channel SecYEG. Consists of two halves formed by TMs 1-5 and 6-10. These two domains form a lateral gate at the front which open onto the bilayer between TMs 2 and 7, and are clamped together by SecE at the back. The channel is closed by both a pore ring composed of hydrophobic SecY resides and a short helix (helix 2A) on the extracellular side of the membrane which forms a plug. The plug probably moves laterally to allow the channel to open. The ring and the pore may move independently.</text>
</comment>
<feature type="transmembrane region" description="Helical" evidence="10">
    <location>
        <begin position="286"/>
        <end position="310"/>
    </location>
</feature>
<keyword evidence="3 10" id="KW-0813">Transport</keyword>
<keyword evidence="10" id="KW-1003">Cell membrane</keyword>
<dbReference type="SUPFAM" id="SSF103491">
    <property type="entry name" value="Preprotein translocase SecY subunit"/>
    <property type="match status" value="1"/>
</dbReference>
<feature type="transmembrane region" description="Helical" evidence="10">
    <location>
        <begin position="231"/>
        <end position="252"/>
    </location>
</feature>
<dbReference type="GO" id="GO:0043952">
    <property type="term" value="P:protein transport by the Sec complex"/>
    <property type="evidence" value="ECO:0007669"/>
    <property type="project" value="UniProtKB-UniRule"/>
</dbReference>
<feature type="transmembrane region" description="Helical" evidence="10">
    <location>
        <begin position="82"/>
        <end position="104"/>
    </location>
</feature>
<dbReference type="PROSITE" id="PS00755">
    <property type="entry name" value="SECY_1"/>
    <property type="match status" value="1"/>
</dbReference>
<feature type="transmembrane region" description="Helical" evidence="10">
    <location>
        <begin position="416"/>
        <end position="440"/>
    </location>
</feature>
<dbReference type="PANTHER" id="PTHR10906">
    <property type="entry name" value="SECY/SEC61-ALPHA FAMILY MEMBER"/>
    <property type="match status" value="1"/>
</dbReference>
<keyword evidence="8 10" id="KW-0472">Membrane</keyword>
<dbReference type="GO" id="GO:0006605">
    <property type="term" value="P:protein targeting"/>
    <property type="evidence" value="ECO:0007669"/>
    <property type="project" value="UniProtKB-UniRule"/>
</dbReference>
<protein>
    <recommendedName>
        <fullName evidence="9 10">Protein translocase subunit SecY</fullName>
    </recommendedName>
</protein>
<gene>
    <name evidence="10 14" type="primary">secY</name>
    <name evidence="14" type="ORF">NT6N_38100</name>
</gene>
<feature type="transmembrane region" description="Helical" evidence="10">
    <location>
        <begin position="481"/>
        <end position="500"/>
    </location>
</feature>
<keyword evidence="6 10" id="KW-1133">Transmembrane helix</keyword>
<evidence type="ECO:0000256" key="12">
    <source>
        <dbReference type="RuleBase" id="RU003484"/>
    </source>
</evidence>
<evidence type="ECO:0000256" key="9">
    <source>
        <dbReference type="ARBA" id="ARBA00039733"/>
    </source>
</evidence>
<comment type="subcellular location">
    <subcellularLocation>
        <location evidence="10">Cell membrane</location>
        <topology evidence="10">Multi-pass membrane protein</topology>
    </subcellularLocation>
    <subcellularLocation>
        <location evidence="1 12">Membrane</location>
        <topology evidence="1 12">Multi-pass membrane protein</topology>
    </subcellularLocation>
</comment>
<comment type="subunit">
    <text evidence="10">Component of the Sec protein translocase complex. Heterotrimer consisting of SecY, SecE and SecG subunits. The heterotrimers can form oligomers, although 1 heterotrimer is thought to be able to translocate proteins. Interacts with the ribosome. Interacts with SecDF, and other proteins may be involved. Interacts with SecA.</text>
</comment>
<dbReference type="KEGG" id="osu:NT6N_38100"/>
<evidence type="ECO:0000256" key="5">
    <source>
        <dbReference type="ARBA" id="ARBA00022927"/>
    </source>
</evidence>
<feature type="transmembrane region" description="Helical" evidence="10">
    <location>
        <begin position="198"/>
        <end position="219"/>
    </location>
</feature>
<dbReference type="PRINTS" id="PR00303">
    <property type="entry name" value="SECYTRNLCASE"/>
</dbReference>
<comment type="caution">
    <text evidence="10">Lacks conserved residue(s) required for the propagation of feature annotation.</text>
</comment>
<comment type="similarity">
    <text evidence="2 10 13">Belongs to the SecY/SEC61-alpha family.</text>
</comment>
<evidence type="ECO:0000256" key="7">
    <source>
        <dbReference type="ARBA" id="ARBA00023010"/>
    </source>
</evidence>
<dbReference type="Gene3D" id="1.10.3370.10">
    <property type="entry name" value="SecY subunit domain"/>
    <property type="match status" value="1"/>
</dbReference>
<evidence type="ECO:0000256" key="11">
    <source>
        <dbReference type="RuleBase" id="RU000537"/>
    </source>
</evidence>
<sequence>MISAFASTWKVPELRERILFTLAMIVIIRLGVHVTLPGVDASVISDYLADKQAKGGDQGAGAAVGAMLGFFSGGGLQKMGVFALGIMPYISASIMMQLMTAVVPKLSKLAREDGGREKITQYTRAITIIIALVQGYLLAISLKNPGNIPGLQGIAKFGEVVPNHGVGFIAMTVLTIVTGTLLLMWIGDQITDRGLGNGISLIITVNIISALPGALVITWQTLVSGNAGPGAAAFLVFLVAFLIFVIAATIAITQAQRRIAVQYAKRVMGRKQLGGQTQYLPLKVNYAGVMPIIFATAILSLPTFVLQSAFPTAEWSRKIQDVLAGGGLGYYLVAGVMIFFFSYFWVATMFQPSEISENLKRSGGYIPGVRPGKPTADFLDFTMTRLTFAGAIFLTIIFILPWIVSQMPRGIIGSELPFLVTSFFGGTSLLIIVGVLLDFMRQVETHLLQRNYDGFLRKGKIKGRYDRLQNTGERASSGTMVYLWVFIAIVVVVGVSYWIYNG</sequence>
<dbReference type="InterPro" id="IPR030659">
    <property type="entry name" value="SecY_CS"/>
</dbReference>
<dbReference type="InterPro" id="IPR023201">
    <property type="entry name" value="SecY_dom_sf"/>
</dbReference>
<evidence type="ECO:0000256" key="1">
    <source>
        <dbReference type="ARBA" id="ARBA00004141"/>
    </source>
</evidence>
<name>A0AAT9FRW2_9BACT</name>
<dbReference type="GO" id="GO:0065002">
    <property type="term" value="P:intracellular protein transmembrane transport"/>
    <property type="evidence" value="ECO:0007669"/>
    <property type="project" value="UniProtKB-UniRule"/>
</dbReference>
<feature type="transmembrane region" description="Helical" evidence="10">
    <location>
        <begin position="59"/>
        <end position="76"/>
    </location>
</feature>
<feature type="transmembrane region" description="Helical" evidence="10">
    <location>
        <begin position="166"/>
        <end position="186"/>
    </location>
</feature>
<dbReference type="NCBIfam" id="TIGR00967">
    <property type="entry name" value="3a0501s007"/>
    <property type="match status" value="1"/>
</dbReference>
<evidence type="ECO:0000256" key="13">
    <source>
        <dbReference type="RuleBase" id="RU004349"/>
    </source>
</evidence>
<dbReference type="PROSITE" id="PS00756">
    <property type="entry name" value="SECY_2"/>
    <property type="match status" value="1"/>
</dbReference>
<evidence type="ECO:0000256" key="3">
    <source>
        <dbReference type="ARBA" id="ARBA00022448"/>
    </source>
</evidence>
<dbReference type="Pfam" id="PF00344">
    <property type="entry name" value="SecY"/>
    <property type="match status" value="1"/>
</dbReference>
<keyword evidence="7 10" id="KW-0811">Translocation</keyword>
<dbReference type="PIRSF" id="PIRSF004557">
    <property type="entry name" value="SecY"/>
    <property type="match status" value="1"/>
</dbReference>
<evidence type="ECO:0000313" key="14">
    <source>
        <dbReference type="EMBL" id="BDS08770.1"/>
    </source>
</evidence>
<dbReference type="InterPro" id="IPR002208">
    <property type="entry name" value="SecY/SEC61-alpha"/>
</dbReference>
<dbReference type="AlphaFoldDB" id="A0AAT9FRW2"/>
<organism evidence="14">
    <name type="scientific">Oceaniferula spumae</name>
    <dbReference type="NCBI Taxonomy" id="2979115"/>
    <lineage>
        <taxon>Bacteria</taxon>
        <taxon>Pseudomonadati</taxon>
        <taxon>Verrucomicrobiota</taxon>
        <taxon>Verrucomicrobiia</taxon>
        <taxon>Verrucomicrobiales</taxon>
        <taxon>Verrucomicrobiaceae</taxon>
        <taxon>Oceaniferula</taxon>
    </lineage>
</organism>
<proteinExistence type="inferred from homology"/>
<evidence type="ECO:0000256" key="6">
    <source>
        <dbReference type="ARBA" id="ARBA00022989"/>
    </source>
</evidence>
<reference evidence="14" key="1">
    <citation type="submission" date="2024-07" db="EMBL/GenBank/DDBJ databases">
        <title>Complete genome sequence of Verrucomicrobiaceae bacterium NT6N.</title>
        <authorList>
            <person name="Huang C."/>
            <person name="Takami H."/>
            <person name="Hamasaki K."/>
        </authorList>
    </citation>
    <scope>NUCLEOTIDE SEQUENCE</scope>
    <source>
        <strain evidence="14">NT6N</strain>
    </source>
</reference>
<dbReference type="InterPro" id="IPR026593">
    <property type="entry name" value="SecY"/>
</dbReference>
<dbReference type="GO" id="GO:0005886">
    <property type="term" value="C:plasma membrane"/>
    <property type="evidence" value="ECO:0007669"/>
    <property type="project" value="UniProtKB-SubCell"/>
</dbReference>
<keyword evidence="4 10" id="KW-0812">Transmembrane</keyword>
<dbReference type="HAMAP" id="MF_01465">
    <property type="entry name" value="SecY"/>
    <property type="match status" value="1"/>
</dbReference>
<dbReference type="EMBL" id="AP026866">
    <property type="protein sequence ID" value="BDS08770.1"/>
    <property type="molecule type" value="Genomic_DNA"/>
</dbReference>
<feature type="transmembrane region" description="Helical" evidence="10">
    <location>
        <begin position="386"/>
        <end position="404"/>
    </location>
</feature>
<feature type="transmembrane region" description="Helical" evidence="10">
    <location>
        <begin position="330"/>
        <end position="350"/>
    </location>
</feature>